<dbReference type="Proteomes" id="UP000543836">
    <property type="component" value="Unassembled WGS sequence"/>
</dbReference>
<dbReference type="CDD" id="cd09871">
    <property type="entry name" value="PIN_MtVapC28-VapC30-like"/>
    <property type="match status" value="1"/>
</dbReference>
<gene>
    <name evidence="2" type="ORF">GGE60_000640</name>
</gene>
<dbReference type="Gene3D" id="3.40.50.1010">
    <property type="entry name" value="5'-nuclease"/>
    <property type="match status" value="1"/>
</dbReference>
<keyword evidence="2" id="KW-0378">Hydrolase</keyword>
<evidence type="ECO:0000313" key="3">
    <source>
        <dbReference type="Proteomes" id="UP000543836"/>
    </source>
</evidence>
<name>A0A7W7EIS2_9HYPH</name>
<evidence type="ECO:0000313" key="2">
    <source>
        <dbReference type="EMBL" id="MBB4566552.1"/>
    </source>
</evidence>
<evidence type="ECO:0000259" key="1">
    <source>
        <dbReference type="Pfam" id="PF01850"/>
    </source>
</evidence>
<sequence length="138" mass="15433">MMNTVCRSDRYRYFALMALVQDEQAAKQCHAVMRSQDRIIISAGTYAEALIVATMRGLRRDMDDLLQVFSVEIIPVTPERARLTAQAYSVWGKGIHPATLNYGDCFAYATAKEYGCPLLFVGNDFSQTDIEPAAPNLM</sequence>
<dbReference type="GO" id="GO:0016787">
    <property type="term" value="F:hydrolase activity"/>
    <property type="evidence" value="ECO:0007669"/>
    <property type="project" value="UniProtKB-KW"/>
</dbReference>
<dbReference type="InterPro" id="IPR002716">
    <property type="entry name" value="PIN_dom"/>
</dbReference>
<dbReference type="Pfam" id="PF01850">
    <property type="entry name" value="PIN"/>
    <property type="match status" value="1"/>
</dbReference>
<dbReference type="InterPro" id="IPR029060">
    <property type="entry name" value="PIN-like_dom_sf"/>
</dbReference>
<comment type="caution">
    <text evidence="2">The sequence shown here is derived from an EMBL/GenBank/DDBJ whole genome shotgun (WGS) entry which is preliminary data.</text>
</comment>
<keyword evidence="3" id="KW-1185">Reference proteome</keyword>
<dbReference type="RefSeq" id="WP_342426198.1">
    <property type="nucleotide sequence ID" value="NZ_JACIIG010000001.1"/>
</dbReference>
<reference evidence="2 3" key="1">
    <citation type="submission" date="2020-08" db="EMBL/GenBank/DDBJ databases">
        <title>Genomic Encyclopedia of Type Strains, Phase IV (KMG-V): Genome sequencing to study the core and pangenomes of soil and plant-associated prokaryotes.</title>
        <authorList>
            <person name="Whitman W."/>
        </authorList>
    </citation>
    <scope>NUCLEOTIDE SEQUENCE [LARGE SCALE GENOMIC DNA]</scope>
    <source>
        <strain evidence="2 3">SEMIA 492</strain>
    </source>
</reference>
<feature type="domain" description="PIN" evidence="1">
    <location>
        <begin position="16"/>
        <end position="129"/>
    </location>
</feature>
<protein>
    <submittedName>
        <fullName evidence="2">Ribonuclease VapC</fullName>
        <ecNumber evidence="2">3.1.-.-</ecNumber>
    </submittedName>
</protein>
<dbReference type="SUPFAM" id="SSF88723">
    <property type="entry name" value="PIN domain-like"/>
    <property type="match status" value="1"/>
</dbReference>
<organism evidence="2 3">
    <name type="scientific">Rhizobium leucaenae</name>
    <dbReference type="NCBI Taxonomy" id="29450"/>
    <lineage>
        <taxon>Bacteria</taxon>
        <taxon>Pseudomonadati</taxon>
        <taxon>Pseudomonadota</taxon>
        <taxon>Alphaproteobacteria</taxon>
        <taxon>Hyphomicrobiales</taxon>
        <taxon>Rhizobiaceae</taxon>
        <taxon>Rhizobium/Agrobacterium group</taxon>
        <taxon>Rhizobium</taxon>
    </lineage>
</organism>
<proteinExistence type="predicted"/>
<dbReference type="EMBL" id="JACIIG010000001">
    <property type="protein sequence ID" value="MBB4566552.1"/>
    <property type="molecule type" value="Genomic_DNA"/>
</dbReference>
<accession>A0A7W7EIS2</accession>
<dbReference type="AlphaFoldDB" id="A0A7W7EIS2"/>
<dbReference type="EC" id="3.1.-.-" evidence="2"/>